<evidence type="ECO:0000259" key="6">
    <source>
        <dbReference type="Pfam" id="PF00372"/>
    </source>
</evidence>
<keyword evidence="3" id="KW-0479">Metal-binding</keyword>
<evidence type="ECO:0000313" key="8">
    <source>
        <dbReference type="EMBL" id="CAL8095574.1"/>
    </source>
</evidence>
<dbReference type="PANTHER" id="PTHR11511">
    <property type="entry name" value="LARVAL STORAGE PROTEIN/PHENOLOXIDASE"/>
    <property type="match status" value="1"/>
</dbReference>
<dbReference type="Gene3D" id="1.10.1280.10">
    <property type="entry name" value="Di-copper center containing domain from catechol oxidase"/>
    <property type="match status" value="1"/>
</dbReference>
<dbReference type="Gene3D" id="1.20.1370.10">
    <property type="entry name" value="Hemocyanin, N-terminal domain"/>
    <property type="match status" value="1"/>
</dbReference>
<keyword evidence="9" id="KW-1185">Reference proteome</keyword>
<dbReference type="SUPFAM" id="SSF48056">
    <property type="entry name" value="Di-copper centre-containing domain"/>
    <property type="match status" value="1"/>
</dbReference>
<dbReference type="PANTHER" id="PTHR11511:SF4">
    <property type="entry name" value="PHENOLOXIDASE 2-RELATED"/>
    <property type="match status" value="1"/>
</dbReference>
<gene>
    <name evidence="8" type="ORF">ODALV1_LOCUS9125</name>
</gene>
<evidence type="ECO:0000313" key="9">
    <source>
        <dbReference type="Proteomes" id="UP001642540"/>
    </source>
</evidence>
<dbReference type="InterPro" id="IPR037020">
    <property type="entry name" value="Hemocyanin_C_sf"/>
</dbReference>
<feature type="compositionally biased region" description="Basic and acidic residues" evidence="5">
    <location>
        <begin position="854"/>
        <end position="869"/>
    </location>
</feature>
<evidence type="ECO:0000259" key="7">
    <source>
        <dbReference type="Pfam" id="PF03723"/>
    </source>
</evidence>
<dbReference type="InterPro" id="IPR000896">
    <property type="entry name" value="Hemocyanin/hexamerin_mid_dom"/>
</dbReference>
<comment type="caution">
    <text evidence="8">The sequence shown here is derived from an EMBL/GenBank/DDBJ whole genome shotgun (WGS) entry which is preliminary data.</text>
</comment>
<dbReference type="InterPro" id="IPR005203">
    <property type="entry name" value="Hemocyanin_C"/>
</dbReference>
<comment type="cofactor">
    <cofactor evidence="1">
        <name>Cu(2+)</name>
        <dbReference type="ChEBI" id="CHEBI:29036"/>
    </cofactor>
</comment>
<feature type="domain" description="Hemocyanin C-terminal" evidence="7">
    <location>
        <begin position="488"/>
        <end position="744"/>
    </location>
</feature>
<organism evidence="8 9">
    <name type="scientific">Orchesella dallaii</name>
    <dbReference type="NCBI Taxonomy" id="48710"/>
    <lineage>
        <taxon>Eukaryota</taxon>
        <taxon>Metazoa</taxon>
        <taxon>Ecdysozoa</taxon>
        <taxon>Arthropoda</taxon>
        <taxon>Hexapoda</taxon>
        <taxon>Collembola</taxon>
        <taxon>Entomobryomorpha</taxon>
        <taxon>Entomobryoidea</taxon>
        <taxon>Orchesellidae</taxon>
        <taxon>Orchesellinae</taxon>
        <taxon>Orchesella</taxon>
    </lineage>
</organism>
<dbReference type="InterPro" id="IPR013788">
    <property type="entry name" value="Hemocyanin/hexamerin"/>
</dbReference>
<comment type="similarity">
    <text evidence="2">Belongs to the tyrosinase family.</text>
</comment>
<evidence type="ECO:0000256" key="2">
    <source>
        <dbReference type="ARBA" id="ARBA00009928"/>
    </source>
</evidence>
<evidence type="ECO:0000256" key="3">
    <source>
        <dbReference type="ARBA" id="ARBA00022723"/>
    </source>
</evidence>
<protein>
    <recommendedName>
        <fullName evidence="10">Phenoloxidase subunit A3</fullName>
    </recommendedName>
</protein>
<dbReference type="InterPro" id="IPR014756">
    <property type="entry name" value="Ig_E-set"/>
</dbReference>
<dbReference type="Gene3D" id="2.60.40.1520">
    <property type="entry name" value="Hemocyanin, C-terminal domain"/>
    <property type="match status" value="1"/>
</dbReference>
<dbReference type="EMBL" id="CAXLJM020000027">
    <property type="protein sequence ID" value="CAL8095574.1"/>
    <property type="molecule type" value="Genomic_DNA"/>
</dbReference>
<proteinExistence type="inferred from homology"/>
<feature type="domain" description="Hemocyanin middle" evidence="6">
    <location>
        <begin position="201"/>
        <end position="469"/>
    </location>
</feature>
<accession>A0ABP1QC85</accession>
<dbReference type="InterPro" id="IPR008922">
    <property type="entry name" value="Di-copper_centre_dom_sf"/>
</dbReference>
<dbReference type="InterPro" id="IPR036697">
    <property type="entry name" value="Hemocyanin_N_sf"/>
</dbReference>
<feature type="compositionally biased region" description="Pro residues" evidence="5">
    <location>
        <begin position="833"/>
        <end position="851"/>
    </location>
</feature>
<evidence type="ECO:0000256" key="4">
    <source>
        <dbReference type="ARBA" id="ARBA00023008"/>
    </source>
</evidence>
<dbReference type="PROSITE" id="PS00209">
    <property type="entry name" value="HEMOCYANIN_1"/>
    <property type="match status" value="1"/>
</dbReference>
<dbReference type="SUPFAM" id="SSF81296">
    <property type="entry name" value="E set domains"/>
    <property type="match status" value="1"/>
</dbReference>
<dbReference type="PRINTS" id="PR00187">
    <property type="entry name" value="HAEMOCYANIN"/>
</dbReference>
<name>A0ABP1QC85_9HEXA</name>
<sequence>MSPSRRKGSRLIWTYCSGKMEVFRALFLVAYILKFCTATPQDIENYPVTTRGYSDDYSRSSFKPSELLDYYDDRDDSSYRGGTFRGGSMQDNFLDLFIWNKPMPTTSIVNTFLENENELPFLREISQTCPRRDFFFGMNPRHMNAVTRLNEILMEQRSPEDCLKMAAGLRDRGEINPHAWLRAVISATIHRRDLQGLKKPPIVEIMPSMFIPNEALSALKRSINAPSSSRKCIRIDGTVGRDNGIENLVWYWREDVMVNSHHWYWHLSYPITGERGRQDREGELFYFMHHTMLARFHLERLSVGLPPVRPYNLQPGTRIPLGYNPHMHDGNSGNNWSARPPGVPASDIMSTALPDAPFFVSVRNRSIQLNRILDGISMGSLIDAYGQPIYLDTDEGINALGNTVEANAESVNPEYYGYHGVHNNGHNIISLSMDPRNERGLPPGVMGDAATAMRDIMFYPYHEYIDNVFNRYKNSLAPYQLTQGDWPLLMPGVHVHSVKVQSKNLPANVLHTFWSYRRYDLGRGLDFNRSFVRGPLFACHQHLDHQDFEYELKIERKEHAHRAKTVTVRLFMGPRYDLKGRRYNLEEERHFMFIMDTFTVPLKVGMNTVRRRSIETPLTIDFPASLRELRMTTENTMPFCGCGWPHHLLIPKGKRDGLSMDLFAMITNSAEDAVIPERRAPPQNCRPAYIFCGLMDEKYPDARPMGYPFDRRLYISEKGQGPAFLEHLVRDAPNMAFSHIKVVHFDEFRGGVENDFLGDGDYNDLGSNSVGHEYIDDDHSSSIGTDSPTSKFSDIIHINGGPSSFSTSHNHNRLVTSPISIESPIHIDGPEHVPGPPPGPPLPPPPPPPPRTILDLRLEHHDDSEDVTRESAPNFHSGSDSNGLDDFIPKHHLDPHESIRSAINKVNPPPPPPPPFHIHPDAHIGFHEEPLPVVKRPYRSAFRSSFRSLLKTFSPIGPMGGPPKSVLSLLG</sequence>
<evidence type="ECO:0000256" key="1">
    <source>
        <dbReference type="ARBA" id="ARBA00001973"/>
    </source>
</evidence>
<evidence type="ECO:0000256" key="5">
    <source>
        <dbReference type="SAM" id="MobiDB-lite"/>
    </source>
</evidence>
<reference evidence="8 9" key="1">
    <citation type="submission" date="2024-08" db="EMBL/GenBank/DDBJ databases">
        <authorList>
            <person name="Cucini C."/>
            <person name="Frati F."/>
        </authorList>
    </citation>
    <scope>NUCLEOTIDE SEQUENCE [LARGE SCALE GENOMIC DNA]</scope>
</reference>
<evidence type="ECO:0008006" key="10">
    <source>
        <dbReference type="Google" id="ProtNLM"/>
    </source>
</evidence>
<keyword evidence="4" id="KW-0186">Copper</keyword>
<dbReference type="Pfam" id="PF00372">
    <property type="entry name" value="Hemocyanin_M"/>
    <property type="match status" value="1"/>
</dbReference>
<dbReference type="Pfam" id="PF03723">
    <property type="entry name" value="Hemocyanin_C"/>
    <property type="match status" value="1"/>
</dbReference>
<feature type="region of interest" description="Disordered" evidence="5">
    <location>
        <begin position="823"/>
        <end position="892"/>
    </location>
</feature>
<dbReference type="SUPFAM" id="SSF48050">
    <property type="entry name" value="Hemocyanin, N-terminal domain"/>
    <property type="match status" value="1"/>
</dbReference>
<dbReference type="Proteomes" id="UP001642540">
    <property type="component" value="Unassembled WGS sequence"/>
</dbReference>